<dbReference type="PANTHER" id="PTHR42648">
    <property type="entry name" value="TRANSPOSASE, PUTATIVE-RELATED"/>
    <property type="match status" value="1"/>
</dbReference>
<dbReference type="InterPro" id="IPR001584">
    <property type="entry name" value="Integrase_cat-core"/>
</dbReference>
<name>A0AAQ3TUA4_PASNO</name>
<evidence type="ECO:0000313" key="2">
    <source>
        <dbReference type="EMBL" id="WVZ79643.1"/>
    </source>
</evidence>
<dbReference type="Pfam" id="PF25597">
    <property type="entry name" value="SH3_retrovirus"/>
    <property type="match status" value="1"/>
</dbReference>
<dbReference type="InterPro" id="IPR057670">
    <property type="entry name" value="SH3_retrovirus"/>
</dbReference>
<dbReference type="SUPFAM" id="SSF53098">
    <property type="entry name" value="Ribonuclease H-like"/>
    <property type="match status" value="1"/>
</dbReference>
<proteinExistence type="predicted"/>
<keyword evidence="3" id="KW-1185">Reference proteome</keyword>
<feature type="domain" description="Integrase catalytic" evidence="1">
    <location>
        <begin position="95"/>
        <end position="211"/>
    </location>
</feature>
<organism evidence="2 3">
    <name type="scientific">Paspalum notatum var. saurae</name>
    <dbReference type="NCBI Taxonomy" id="547442"/>
    <lineage>
        <taxon>Eukaryota</taxon>
        <taxon>Viridiplantae</taxon>
        <taxon>Streptophyta</taxon>
        <taxon>Embryophyta</taxon>
        <taxon>Tracheophyta</taxon>
        <taxon>Spermatophyta</taxon>
        <taxon>Magnoliopsida</taxon>
        <taxon>Liliopsida</taxon>
        <taxon>Poales</taxon>
        <taxon>Poaceae</taxon>
        <taxon>PACMAD clade</taxon>
        <taxon>Panicoideae</taxon>
        <taxon>Andropogonodae</taxon>
        <taxon>Paspaleae</taxon>
        <taxon>Paspalinae</taxon>
        <taxon>Paspalum</taxon>
    </lineage>
</organism>
<evidence type="ECO:0000313" key="3">
    <source>
        <dbReference type="Proteomes" id="UP001341281"/>
    </source>
</evidence>
<dbReference type="EMBL" id="CP144750">
    <property type="protein sequence ID" value="WVZ79643.1"/>
    <property type="molecule type" value="Genomic_DNA"/>
</dbReference>
<dbReference type="GO" id="GO:0003676">
    <property type="term" value="F:nucleic acid binding"/>
    <property type="evidence" value="ECO:0007669"/>
    <property type="project" value="InterPro"/>
</dbReference>
<gene>
    <name evidence="2" type="ORF">U9M48_027199</name>
</gene>
<dbReference type="PROSITE" id="PS50994">
    <property type="entry name" value="INTEGRASE"/>
    <property type="match status" value="1"/>
</dbReference>
<reference evidence="2 3" key="1">
    <citation type="submission" date="2024-02" db="EMBL/GenBank/DDBJ databases">
        <title>High-quality chromosome-scale genome assembly of Pensacola bahiagrass (Paspalum notatum Flugge var. saurae).</title>
        <authorList>
            <person name="Vega J.M."/>
            <person name="Podio M."/>
            <person name="Orjuela J."/>
            <person name="Siena L.A."/>
            <person name="Pessino S.C."/>
            <person name="Combes M.C."/>
            <person name="Mariac C."/>
            <person name="Albertini E."/>
            <person name="Pupilli F."/>
            <person name="Ortiz J.P.A."/>
            <person name="Leblanc O."/>
        </authorList>
    </citation>
    <scope>NUCLEOTIDE SEQUENCE [LARGE SCALE GENOMIC DNA]</scope>
    <source>
        <strain evidence="2">R1</strain>
        <tissue evidence="2">Leaf</tissue>
    </source>
</reference>
<dbReference type="InterPro" id="IPR036397">
    <property type="entry name" value="RNaseH_sf"/>
</dbReference>
<dbReference type="Gene3D" id="3.30.420.10">
    <property type="entry name" value="Ribonuclease H-like superfamily/Ribonuclease H"/>
    <property type="match status" value="1"/>
</dbReference>
<accession>A0AAQ3TUA4</accession>
<dbReference type="GO" id="GO:0015074">
    <property type="term" value="P:DNA integration"/>
    <property type="evidence" value="ECO:0007669"/>
    <property type="project" value="InterPro"/>
</dbReference>
<dbReference type="PANTHER" id="PTHR42648:SF28">
    <property type="entry name" value="TRANSPOSON-ENCODED PROTEIN WITH RIBONUCLEASE H-LIKE AND RETROVIRUS ZINC FINGER-LIKE DOMAINS"/>
    <property type="match status" value="1"/>
</dbReference>
<dbReference type="AlphaFoldDB" id="A0AAQ3TUA4"/>
<dbReference type="InterPro" id="IPR012337">
    <property type="entry name" value="RNaseH-like_sf"/>
</dbReference>
<dbReference type="InterPro" id="IPR039537">
    <property type="entry name" value="Retrotran_Ty1/copia-like"/>
</dbReference>
<evidence type="ECO:0000259" key="1">
    <source>
        <dbReference type="PROSITE" id="PS50994"/>
    </source>
</evidence>
<protein>
    <recommendedName>
        <fullName evidence="1">Integrase catalytic domain-containing protein</fullName>
    </recommendedName>
</protein>
<dbReference type="Proteomes" id="UP001341281">
    <property type="component" value="Chromosome 06"/>
</dbReference>
<sequence length="366" mass="40315">MERMERLYTAPSAPLVVSSVATRVPQPGAQSSQSAGQITDYDCRIILESDSCSVQDRRTGTLVGTGRRLRDPPRLWELDWLRLPASTRCRSSSIDDATAFATPTSVSFAQWHHRLGHMCGPGEYLSRSLRQFLSEQGTLPQYSCTGAHAQNGVAECKHRHLLETARALLLSSSVPPQFWAEAVSTAVYLVNIQPSTALHGDTPLERLFGRPPQYSHLRAFGCIAFVLLQPRERTKLTAQSVRCVFLGYDSERKGYRCWDPVARRIRVSRDYRWATLHHLVSAVLDYSIYSTFVTFTTFTSTSSISTSTASIPAIFTTSTSITSPSITSTCITSVTSSHSLSLHSTPSSSATIQSLSIHCWCASSAI</sequence>